<dbReference type="Pfam" id="PF04879">
    <property type="entry name" value="Molybdop_Fe4S4"/>
    <property type="match status" value="1"/>
</dbReference>
<dbReference type="SMART" id="SM00926">
    <property type="entry name" value="Molybdop_Fe4S4"/>
    <property type="match status" value="1"/>
</dbReference>
<sequence>MRRSEKTTIKTSCPRDCYDSCGISAIVIDGKINRVLGDSDHEMTHGALCAKCAFVYNGVWIDPQKRLSHPLRRTGPKGTHSYQEVSWDEALSDISQRLQSIIEQSGVQSIFHTHYTGICSLIAGNFPLRFFNRLGATEVDPDTVCNKAGHETLSLMFGDSMNGFDPRTAKDTDCLIIWGANPSASAPHVHKRWLPDVKQHAKVIVIDPIRHETADFADLHLQLRPGTDALLAFALLHVLARNDNLDQDFIANSVLGWDEIVDDIHKTTPEVAAAITGLSVTDIETAAEWFGFGRSMLWLGQALQRQTHAGNIMRSASLLIAGTGNIGKPGSGFLYINGSESRQINLDWLSGAALNAAPAEAISHMDLAETLADPEKSKALFSWNNNIAASNPQQKALHQALRRDDLFHIAIDLFHTDTTAFADYILPASSFLEFDDVLLPYFHYDVSAINKVIEPIAESLPNQEIFRRLAAAMGFTDTALFESDQSLIDQIFEQLDMPISFDELREKGSMPWSEQPLIHYADGVFPTASSKIDVASDNWLAAGLSRSPTAIADQSPKSHYLRLLSPADPFLMNFSYGNDDKIAMKIGEATVSIHPQELADRQLVSGQKITLRNHYGTLEVVVVASDRVPLGVALLPKGRWPSLEKSGANINVLNDGAKTDIGQSSAVHSIEVELVSV</sequence>
<dbReference type="OrthoDB" id="9810782at2"/>
<dbReference type="SUPFAM" id="SSF53706">
    <property type="entry name" value="Formate dehydrogenase/DMSO reductase, domains 1-3"/>
    <property type="match status" value="1"/>
</dbReference>
<protein>
    <submittedName>
        <fullName evidence="9">Anaerobic selenocysteine-containing dehydrogenase</fullName>
    </submittedName>
</protein>
<dbReference type="InterPro" id="IPR006657">
    <property type="entry name" value="MoPterin_dinucl-bd_dom"/>
</dbReference>
<evidence type="ECO:0000256" key="1">
    <source>
        <dbReference type="ARBA" id="ARBA00001942"/>
    </source>
</evidence>
<keyword evidence="6" id="KW-0408">Iron</keyword>
<dbReference type="GO" id="GO:0051536">
    <property type="term" value="F:iron-sulfur cluster binding"/>
    <property type="evidence" value="ECO:0007669"/>
    <property type="project" value="UniProtKB-KW"/>
</dbReference>
<keyword evidence="4" id="KW-0479">Metal-binding</keyword>
<evidence type="ECO:0000259" key="8">
    <source>
        <dbReference type="PROSITE" id="PS51669"/>
    </source>
</evidence>
<evidence type="ECO:0000256" key="7">
    <source>
        <dbReference type="ARBA" id="ARBA00023014"/>
    </source>
</evidence>
<proteinExistence type="inferred from homology"/>
<evidence type="ECO:0000256" key="3">
    <source>
        <dbReference type="ARBA" id="ARBA00022505"/>
    </source>
</evidence>
<dbReference type="InterPro" id="IPR006655">
    <property type="entry name" value="Mopterin_OxRdtase_prok_CS"/>
</dbReference>
<evidence type="ECO:0000256" key="4">
    <source>
        <dbReference type="ARBA" id="ARBA00022723"/>
    </source>
</evidence>
<dbReference type="PANTHER" id="PTHR43742:SF6">
    <property type="entry name" value="OXIDOREDUCTASE YYAE-RELATED"/>
    <property type="match status" value="1"/>
</dbReference>
<keyword evidence="5" id="KW-0560">Oxidoreductase</keyword>
<evidence type="ECO:0000256" key="6">
    <source>
        <dbReference type="ARBA" id="ARBA00023004"/>
    </source>
</evidence>
<dbReference type="EMBL" id="FOSH01000009">
    <property type="protein sequence ID" value="SFK38368.1"/>
    <property type="molecule type" value="Genomic_DNA"/>
</dbReference>
<feature type="domain" description="4Fe-4S Mo/W bis-MGD-type" evidence="8">
    <location>
        <begin position="6"/>
        <end position="63"/>
    </location>
</feature>
<gene>
    <name evidence="9" type="ORF">SAMN04488079_109109</name>
</gene>
<dbReference type="RefSeq" id="WP_091713839.1">
    <property type="nucleotide sequence ID" value="NZ_FOSH01000009.1"/>
</dbReference>
<reference evidence="10" key="1">
    <citation type="submission" date="2016-10" db="EMBL/GenBank/DDBJ databases">
        <authorList>
            <person name="Varghese N."/>
            <person name="Submissions S."/>
        </authorList>
    </citation>
    <scope>NUCLEOTIDE SEQUENCE [LARGE SCALE GENOMIC DNA]</scope>
    <source>
        <strain evidence="10">DSM 11578</strain>
    </source>
</reference>
<keyword evidence="3" id="KW-0500">Molybdenum</keyword>
<dbReference type="InterPro" id="IPR050612">
    <property type="entry name" value="Prok_Mopterin_Oxidored"/>
</dbReference>
<evidence type="ECO:0000256" key="2">
    <source>
        <dbReference type="ARBA" id="ARBA00010312"/>
    </source>
</evidence>
<keyword evidence="10" id="KW-1185">Reference proteome</keyword>
<dbReference type="STRING" id="45496.SAMN04488079_109109"/>
<dbReference type="Pfam" id="PF01568">
    <property type="entry name" value="Molydop_binding"/>
    <property type="match status" value="1"/>
</dbReference>
<dbReference type="PANTHER" id="PTHR43742">
    <property type="entry name" value="TRIMETHYLAMINE-N-OXIDE REDUCTASE"/>
    <property type="match status" value="1"/>
</dbReference>
<dbReference type="Proteomes" id="UP000198924">
    <property type="component" value="Unassembled WGS sequence"/>
</dbReference>
<dbReference type="Gene3D" id="3.40.228.10">
    <property type="entry name" value="Dimethylsulfoxide Reductase, domain 2"/>
    <property type="match status" value="1"/>
</dbReference>
<dbReference type="PROSITE" id="PS00490">
    <property type="entry name" value="MOLYBDOPTERIN_PROK_2"/>
    <property type="match status" value="1"/>
</dbReference>
<dbReference type="InterPro" id="IPR006963">
    <property type="entry name" value="Mopterin_OxRdtase_4Fe-4S_dom"/>
</dbReference>
<keyword evidence="7" id="KW-0411">Iron-sulfur</keyword>
<dbReference type="GO" id="GO:0043546">
    <property type="term" value="F:molybdopterin cofactor binding"/>
    <property type="evidence" value="ECO:0007669"/>
    <property type="project" value="InterPro"/>
</dbReference>
<dbReference type="Gene3D" id="3.30.2070.10">
    <property type="entry name" value="Formate dehydrogenase/DMSO reductase"/>
    <property type="match status" value="1"/>
</dbReference>
<dbReference type="GO" id="GO:0046872">
    <property type="term" value="F:metal ion binding"/>
    <property type="evidence" value="ECO:0007669"/>
    <property type="project" value="UniProtKB-KW"/>
</dbReference>
<dbReference type="Gene3D" id="3.40.50.740">
    <property type="match status" value="1"/>
</dbReference>
<dbReference type="AlphaFoldDB" id="A0A1I3Z2R1"/>
<dbReference type="Gene3D" id="2.20.25.90">
    <property type="entry name" value="ADC-like domains"/>
    <property type="match status" value="1"/>
</dbReference>
<evidence type="ECO:0000313" key="9">
    <source>
        <dbReference type="EMBL" id="SFK38368.1"/>
    </source>
</evidence>
<dbReference type="SUPFAM" id="SSF50692">
    <property type="entry name" value="ADC-like"/>
    <property type="match status" value="1"/>
</dbReference>
<comment type="cofactor">
    <cofactor evidence="1">
        <name>Mo-bis(molybdopterin guanine dinucleotide)</name>
        <dbReference type="ChEBI" id="CHEBI:60539"/>
    </cofactor>
</comment>
<dbReference type="Gene3D" id="2.40.40.20">
    <property type="match status" value="1"/>
</dbReference>
<accession>A0A1I3Z2R1</accession>
<dbReference type="InterPro" id="IPR006656">
    <property type="entry name" value="Mopterin_OxRdtase"/>
</dbReference>
<comment type="similarity">
    <text evidence="2">Belongs to the prokaryotic molybdopterin-containing oxidoreductase family.</text>
</comment>
<evidence type="ECO:0000256" key="5">
    <source>
        <dbReference type="ARBA" id="ARBA00023002"/>
    </source>
</evidence>
<organism evidence="9 10">
    <name type="scientific">Methylophaga sulfidovorans</name>
    <dbReference type="NCBI Taxonomy" id="45496"/>
    <lineage>
        <taxon>Bacteria</taxon>
        <taxon>Pseudomonadati</taxon>
        <taxon>Pseudomonadota</taxon>
        <taxon>Gammaproteobacteria</taxon>
        <taxon>Thiotrichales</taxon>
        <taxon>Piscirickettsiaceae</taxon>
        <taxon>Methylophaga</taxon>
    </lineage>
</organism>
<evidence type="ECO:0000313" key="10">
    <source>
        <dbReference type="Proteomes" id="UP000198924"/>
    </source>
</evidence>
<dbReference type="Pfam" id="PF00384">
    <property type="entry name" value="Molybdopterin"/>
    <property type="match status" value="1"/>
</dbReference>
<dbReference type="GO" id="GO:0016491">
    <property type="term" value="F:oxidoreductase activity"/>
    <property type="evidence" value="ECO:0007669"/>
    <property type="project" value="UniProtKB-KW"/>
</dbReference>
<dbReference type="PROSITE" id="PS51669">
    <property type="entry name" value="4FE4S_MOW_BIS_MGD"/>
    <property type="match status" value="1"/>
</dbReference>
<name>A0A1I3Z2R1_9GAMM</name>
<dbReference type="InterPro" id="IPR009010">
    <property type="entry name" value="Asp_de-COase-like_dom_sf"/>
</dbReference>